<sequence length="175" mass="20020">MLQYLFETIPQPLPLKIPMLPIEYAAKEGHLDVVNFKFLHTRMHLSKMPAFYTSPRVFHMYFVVAFARGYMDSIVPYLLDGQMDITVDMAVSLGHLRATQFLLEKDPTCSNLALNKAAQLGAMDILEWIIETKYTRNYHKAYETAAVCGQLKIVQFPQPFVKRSAICCDFFDSVG</sequence>
<dbReference type="SUPFAM" id="SSF48403">
    <property type="entry name" value="Ankyrin repeat"/>
    <property type="match status" value="1"/>
</dbReference>
<dbReference type="Gene3D" id="1.25.40.20">
    <property type="entry name" value="Ankyrin repeat-containing domain"/>
    <property type="match status" value="1"/>
</dbReference>
<comment type="caution">
    <text evidence="1">The sequence shown here is derived from an EMBL/GenBank/DDBJ whole genome shotgun (WGS) entry which is preliminary data.</text>
</comment>
<evidence type="ECO:0000313" key="2">
    <source>
        <dbReference type="Proteomes" id="UP000481153"/>
    </source>
</evidence>
<reference evidence="1 2" key="1">
    <citation type="submission" date="2019-07" db="EMBL/GenBank/DDBJ databases">
        <title>Genomics analysis of Aphanomyces spp. identifies a new class of oomycete effector associated with host adaptation.</title>
        <authorList>
            <person name="Gaulin E."/>
        </authorList>
    </citation>
    <scope>NUCLEOTIDE SEQUENCE [LARGE SCALE GENOMIC DNA]</scope>
    <source>
        <strain evidence="1 2">ATCC 201684</strain>
    </source>
</reference>
<dbReference type="AlphaFoldDB" id="A0A6G0WAJ9"/>
<dbReference type="VEuPathDB" id="FungiDB:AeMF1_008031"/>
<gene>
    <name evidence="1" type="ORF">Ae201684_017071</name>
</gene>
<dbReference type="InterPro" id="IPR036770">
    <property type="entry name" value="Ankyrin_rpt-contain_sf"/>
</dbReference>
<protein>
    <submittedName>
        <fullName evidence="1">Uncharacterized protein</fullName>
    </submittedName>
</protein>
<dbReference type="PANTHER" id="PTHR46586">
    <property type="entry name" value="ANKYRIN REPEAT-CONTAINING PROTEIN"/>
    <property type="match status" value="1"/>
</dbReference>
<dbReference type="Proteomes" id="UP000481153">
    <property type="component" value="Unassembled WGS sequence"/>
</dbReference>
<dbReference type="EMBL" id="VJMJ01000278">
    <property type="protein sequence ID" value="KAF0724172.1"/>
    <property type="molecule type" value="Genomic_DNA"/>
</dbReference>
<dbReference type="PANTHER" id="PTHR46586:SF3">
    <property type="entry name" value="ANKYRIN REPEAT-CONTAINING PROTEIN"/>
    <property type="match status" value="1"/>
</dbReference>
<evidence type="ECO:0000313" key="1">
    <source>
        <dbReference type="EMBL" id="KAF0724172.1"/>
    </source>
</evidence>
<name>A0A6G0WAJ9_9STRA</name>
<keyword evidence="2" id="KW-1185">Reference proteome</keyword>
<dbReference type="InterPro" id="IPR052050">
    <property type="entry name" value="SecEffector_AnkRepeat"/>
</dbReference>
<accession>A0A6G0WAJ9</accession>
<proteinExistence type="predicted"/>
<organism evidence="1 2">
    <name type="scientific">Aphanomyces euteiches</name>
    <dbReference type="NCBI Taxonomy" id="100861"/>
    <lineage>
        <taxon>Eukaryota</taxon>
        <taxon>Sar</taxon>
        <taxon>Stramenopiles</taxon>
        <taxon>Oomycota</taxon>
        <taxon>Saprolegniomycetes</taxon>
        <taxon>Saprolegniales</taxon>
        <taxon>Verrucalvaceae</taxon>
        <taxon>Aphanomyces</taxon>
    </lineage>
</organism>